<dbReference type="Proteomes" id="UP001152795">
    <property type="component" value="Unassembled WGS sequence"/>
</dbReference>
<evidence type="ECO:0000313" key="1">
    <source>
        <dbReference type="EMBL" id="CAB4019663.1"/>
    </source>
</evidence>
<dbReference type="SUPFAM" id="SSF53335">
    <property type="entry name" value="S-adenosyl-L-methionine-dependent methyltransferases"/>
    <property type="match status" value="1"/>
</dbReference>
<evidence type="ECO:0000313" key="2">
    <source>
        <dbReference type="Proteomes" id="UP001152795"/>
    </source>
</evidence>
<organism evidence="1 2">
    <name type="scientific">Paramuricea clavata</name>
    <name type="common">Red gorgonian</name>
    <name type="synonym">Violescent sea-whip</name>
    <dbReference type="NCBI Taxonomy" id="317549"/>
    <lineage>
        <taxon>Eukaryota</taxon>
        <taxon>Metazoa</taxon>
        <taxon>Cnidaria</taxon>
        <taxon>Anthozoa</taxon>
        <taxon>Octocorallia</taxon>
        <taxon>Malacalcyonacea</taxon>
        <taxon>Plexauridae</taxon>
        <taxon>Paramuricea</taxon>
    </lineage>
</organism>
<dbReference type="OrthoDB" id="5984880at2759"/>
<comment type="caution">
    <text evidence="1">The sequence shown here is derived from an EMBL/GenBank/DDBJ whole genome shotgun (WGS) entry which is preliminary data.</text>
</comment>
<name>A0A6S7IPY3_PARCT</name>
<dbReference type="InterPro" id="IPR029063">
    <property type="entry name" value="SAM-dependent_MTases_sf"/>
</dbReference>
<keyword evidence="2" id="KW-1185">Reference proteome</keyword>
<gene>
    <name evidence="1" type="ORF">PACLA_8A063637</name>
</gene>
<sequence length="286" mass="32198">MSDLNHDADYPNYVEEYFDKSTEREVLTEWVLANASKIIVSDFSSGKYSILDVGAPDGDIDLKILSLIWRNLEPGTETSFRVVNAQAAVLEKYKTAVTSSKKREYKKIAFDWRAVTLAGYLGGTSGESGGCKINLVLFMQSIYYEEPEQALVDIYNKELEHNGVIVCVLQDENNFAIRLQNELQGKEFPKSKKNISGKDVVAIAEKHEWKWEVDTLEYILDVNECLKEDSSKGDMLLDTMFNVKDIRKQASADVIEQITKSLEKEAAASGGSKILKEKVAIVIIYK</sequence>
<dbReference type="Gene3D" id="3.40.50.150">
    <property type="entry name" value="Vaccinia Virus protein VP39"/>
    <property type="match status" value="1"/>
</dbReference>
<dbReference type="AlphaFoldDB" id="A0A6S7IPY3"/>
<dbReference type="EMBL" id="CACRXK020010572">
    <property type="protein sequence ID" value="CAB4019663.1"/>
    <property type="molecule type" value="Genomic_DNA"/>
</dbReference>
<accession>A0A6S7IPY3</accession>
<proteinExistence type="predicted"/>
<protein>
    <submittedName>
        <fullName evidence="1">Uncharacterized protein</fullName>
    </submittedName>
</protein>
<reference evidence="1" key="1">
    <citation type="submission" date="2020-04" db="EMBL/GenBank/DDBJ databases">
        <authorList>
            <person name="Alioto T."/>
            <person name="Alioto T."/>
            <person name="Gomez Garrido J."/>
        </authorList>
    </citation>
    <scope>NUCLEOTIDE SEQUENCE</scope>
    <source>
        <strain evidence="1">A484AB</strain>
    </source>
</reference>